<dbReference type="SUPFAM" id="SSF52540">
    <property type="entry name" value="P-loop containing nucleoside triphosphate hydrolases"/>
    <property type="match status" value="1"/>
</dbReference>
<protein>
    <recommendedName>
        <fullName evidence="6">AFG1-like ATPase</fullName>
    </recommendedName>
</protein>
<evidence type="ECO:0000256" key="2">
    <source>
        <dbReference type="ARBA" id="ARBA00022741"/>
    </source>
</evidence>
<dbReference type="AlphaFoldDB" id="A0ABD3PR66"/>
<reference evidence="4 5" key="1">
    <citation type="submission" date="2024-10" db="EMBL/GenBank/DDBJ databases">
        <title>Updated reference genomes for cyclostephanoid diatoms.</title>
        <authorList>
            <person name="Roberts W.R."/>
            <person name="Alverson A.J."/>
        </authorList>
    </citation>
    <scope>NUCLEOTIDE SEQUENCE [LARGE SCALE GENOMIC DNA]</scope>
    <source>
        <strain evidence="4 5">AJA010-31</strain>
    </source>
</reference>
<comment type="similarity">
    <text evidence="1">Belongs to the AFG1 ATPase family.</text>
</comment>
<dbReference type="Gene3D" id="3.40.50.300">
    <property type="entry name" value="P-loop containing nucleotide triphosphate hydrolases"/>
    <property type="match status" value="1"/>
</dbReference>
<dbReference type="Proteomes" id="UP001530400">
    <property type="component" value="Unassembled WGS sequence"/>
</dbReference>
<evidence type="ECO:0000256" key="1">
    <source>
        <dbReference type="ARBA" id="ARBA00010322"/>
    </source>
</evidence>
<comment type="caution">
    <text evidence="4">The sequence shown here is derived from an EMBL/GenBank/DDBJ whole genome shotgun (WGS) entry which is preliminary data.</text>
</comment>
<accession>A0ABD3PR66</accession>
<dbReference type="InterPro" id="IPR005654">
    <property type="entry name" value="ATPase_AFG1-like"/>
</dbReference>
<gene>
    <name evidence="4" type="ORF">ACHAWO_000267</name>
</gene>
<dbReference type="Pfam" id="PF03969">
    <property type="entry name" value="AFG1_ATPase"/>
    <property type="match status" value="2"/>
</dbReference>
<proteinExistence type="inferred from homology"/>
<keyword evidence="2" id="KW-0547">Nucleotide-binding</keyword>
<dbReference type="NCBIfam" id="NF040713">
    <property type="entry name" value="ZapE"/>
    <property type="match status" value="1"/>
</dbReference>
<name>A0ABD3PR66_9STRA</name>
<evidence type="ECO:0000256" key="3">
    <source>
        <dbReference type="ARBA" id="ARBA00022840"/>
    </source>
</evidence>
<keyword evidence="3" id="KW-0067">ATP-binding</keyword>
<dbReference type="GO" id="GO:0005524">
    <property type="term" value="F:ATP binding"/>
    <property type="evidence" value="ECO:0007669"/>
    <property type="project" value="UniProtKB-KW"/>
</dbReference>
<evidence type="ECO:0000313" key="5">
    <source>
        <dbReference type="Proteomes" id="UP001530400"/>
    </source>
</evidence>
<evidence type="ECO:0000313" key="4">
    <source>
        <dbReference type="EMBL" id="KAL3789796.1"/>
    </source>
</evidence>
<dbReference type="EMBL" id="JALLPJ020000514">
    <property type="protein sequence ID" value="KAL3789796.1"/>
    <property type="molecule type" value="Genomic_DNA"/>
</dbReference>
<dbReference type="InterPro" id="IPR027417">
    <property type="entry name" value="P-loop_NTPase"/>
</dbReference>
<evidence type="ECO:0008006" key="6">
    <source>
        <dbReference type="Google" id="ProtNLM"/>
    </source>
</evidence>
<organism evidence="4 5">
    <name type="scientific">Cyclotella atomus</name>
    <dbReference type="NCBI Taxonomy" id="382360"/>
    <lineage>
        <taxon>Eukaryota</taxon>
        <taxon>Sar</taxon>
        <taxon>Stramenopiles</taxon>
        <taxon>Ochrophyta</taxon>
        <taxon>Bacillariophyta</taxon>
        <taxon>Coscinodiscophyceae</taxon>
        <taxon>Thalassiosirophycidae</taxon>
        <taxon>Stephanodiscales</taxon>
        <taxon>Stephanodiscaceae</taxon>
        <taxon>Cyclotella</taxon>
    </lineage>
</organism>
<sequence length="539" mass="61139">MARSANLLATAVSRISSAYLQHHSHVRHASCRLLCGNRCFNSTTITSLSYGPLKTLSDEYNQLVKNRTLIFDQDQERVVKKFTRLQGAMNEYDHNLLLQQLKVIADYEDAKKQAHDNSTQVKETSDDPPPLSITVPIPRGIYLYGDVGTGKSLLMKMFYNSSPLKKRRLHFHSLLQDIHSRIFELNKEILTKHGRSFHVDTSKDRNPIIRIAQQLSTEVTLLCIDEFQVTDVADAMILSQLFGELWRRGVVVVATSNRPPKDLYEDGLNRSYFLPFIDLLERYCLVLSLGTHHEADEAKKSIDYRRVKSGVDETGAKKAHGHYYFLTSQGNESMVLLDRLFDDVQKSTSCPDKLQMSQKELSGNSGHHLTLQVKFQRNITISRYHSNIIARFNFEELCTTDLGSSDYQAIANNFQVVMIENIPQLTLKYPDRARRFITLIDELYESGCCLICSADAVPDNLFIGKVDSKTNRVIDTNDGNNDTKDLLAVDVAQSQGMAVSELASVKELSFAFRRAASRLLEMCSKPWWVEKGVTPSVDR</sequence>
<keyword evidence="5" id="KW-1185">Reference proteome</keyword>
<dbReference type="PANTHER" id="PTHR12169:SF6">
    <property type="entry name" value="AFG1-LIKE ATPASE"/>
    <property type="match status" value="1"/>
</dbReference>
<dbReference type="PANTHER" id="PTHR12169">
    <property type="entry name" value="ATPASE N2B"/>
    <property type="match status" value="1"/>
</dbReference>